<protein>
    <submittedName>
        <fullName evidence="3">Alpha/beta hydrolase</fullName>
    </submittedName>
</protein>
<organism evidence="3 4">
    <name type="scientific">Marivirga lumbricoides</name>
    <dbReference type="NCBI Taxonomy" id="1046115"/>
    <lineage>
        <taxon>Bacteria</taxon>
        <taxon>Pseudomonadati</taxon>
        <taxon>Bacteroidota</taxon>
        <taxon>Cytophagia</taxon>
        <taxon>Cytophagales</taxon>
        <taxon>Marivirgaceae</taxon>
        <taxon>Marivirga</taxon>
    </lineage>
</organism>
<gene>
    <name evidence="3" type="ORF">GCM10011506_15460</name>
</gene>
<dbReference type="GO" id="GO:0016787">
    <property type="term" value="F:hydrolase activity"/>
    <property type="evidence" value="ECO:0007669"/>
    <property type="project" value="UniProtKB-KW"/>
</dbReference>
<dbReference type="InterPro" id="IPR050266">
    <property type="entry name" value="AB_hydrolase_sf"/>
</dbReference>
<comment type="caution">
    <text evidence="3">The sequence shown here is derived from an EMBL/GenBank/DDBJ whole genome shotgun (WGS) entry which is preliminary data.</text>
</comment>
<dbReference type="Pfam" id="PF12697">
    <property type="entry name" value="Abhydrolase_6"/>
    <property type="match status" value="1"/>
</dbReference>
<sequence>MTKNRLYSETYMVGPHSEWIVFLHGAGGSTATWKYQVEQFKGNYNLLLIDLRDHGQSKQIEPSHTNYTFDVITEDVMDVLQMHYIKKAHFITLSFGSVLLQDLSIKYPSLVASAIFAGGIFKANVWIKSFVQMARFLNVVLPYSWMYNIFSYLLMPKKRHQRSRKIYKIQAQKLTAQEYMKWVGLYGEFFALLNRFFYQKISFPGLVIMGKEDYIFLNAAQSFVCNQNHVNIVVIDHAGHICNIDSPEEFNQIGYNFIRKHSYLSADFPTINAQ</sequence>
<feature type="transmembrane region" description="Helical" evidence="1">
    <location>
        <begin position="133"/>
        <end position="155"/>
    </location>
</feature>
<dbReference type="PANTHER" id="PTHR43798">
    <property type="entry name" value="MONOACYLGLYCEROL LIPASE"/>
    <property type="match status" value="1"/>
</dbReference>
<dbReference type="InterPro" id="IPR000073">
    <property type="entry name" value="AB_hydrolase_1"/>
</dbReference>
<dbReference type="EMBL" id="BMEC01000004">
    <property type="protein sequence ID" value="GGC30937.1"/>
    <property type="molecule type" value="Genomic_DNA"/>
</dbReference>
<evidence type="ECO:0000256" key="1">
    <source>
        <dbReference type="SAM" id="Phobius"/>
    </source>
</evidence>
<accession>A0ABQ1LWU6</accession>
<keyword evidence="1" id="KW-0472">Membrane</keyword>
<dbReference type="Proteomes" id="UP000636010">
    <property type="component" value="Unassembled WGS sequence"/>
</dbReference>
<keyword evidence="4" id="KW-1185">Reference proteome</keyword>
<dbReference type="Gene3D" id="3.40.50.1820">
    <property type="entry name" value="alpha/beta hydrolase"/>
    <property type="match status" value="1"/>
</dbReference>
<evidence type="ECO:0000313" key="4">
    <source>
        <dbReference type="Proteomes" id="UP000636010"/>
    </source>
</evidence>
<feature type="transmembrane region" description="Helical" evidence="1">
    <location>
        <begin position="107"/>
        <end position="127"/>
    </location>
</feature>
<dbReference type="InterPro" id="IPR029058">
    <property type="entry name" value="AB_hydrolase_fold"/>
</dbReference>
<evidence type="ECO:0000259" key="2">
    <source>
        <dbReference type="Pfam" id="PF12697"/>
    </source>
</evidence>
<reference evidence="4" key="1">
    <citation type="journal article" date="2019" name="Int. J. Syst. Evol. Microbiol.">
        <title>The Global Catalogue of Microorganisms (GCM) 10K type strain sequencing project: providing services to taxonomists for standard genome sequencing and annotation.</title>
        <authorList>
            <consortium name="The Broad Institute Genomics Platform"/>
            <consortium name="The Broad Institute Genome Sequencing Center for Infectious Disease"/>
            <person name="Wu L."/>
            <person name="Ma J."/>
        </authorList>
    </citation>
    <scope>NUCLEOTIDE SEQUENCE [LARGE SCALE GENOMIC DNA]</scope>
    <source>
        <strain evidence="4">CGMCC 1.10832</strain>
    </source>
</reference>
<dbReference type="RefSeq" id="WP_188461990.1">
    <property type="nucleotide sequence ID" value="NZ_BAABHU010000004.1"/>
</dbReference>
<evidence type="ECO:0000313" key="3">
    <source>
        <dbReference type="EMBL" id="GGC30937.1"/>
    </source>
</evidence>
<feature type="domain" description="AB hydrolase-1" evidence="2">
    <location>
        <begin position="20"/>
        <end position="252"/>
    </location>
</feature>
<dbReference type="SUPFAM" id="SSF53474">
    <property type="entry name" value="alpha/beta-Hydrolases"/>
    <property type="match status" value="1"/>
</dbReference>
<keyword evidence="3" id="KW-0378">Hydrolase</keyword>
<name>A0ABQ1LWU6_9BACT</name>
<keyword evidence="1" id="KW-1133">Transmembrane helix</keyword>
<keyword evidence="1" id="KW-0812">Transmembrane</keyword>
<proteinExistence type="predicted"/>